<evidence type="ECO:0000256" key="2">
    <source>
        <dbReference type="ARBA" id="ARBA00010989"/>
    </source>
</evidence>
<comment type="similarity">
    <text evidence="2">Belongs to the MSOX/MTOX family.</text>
</comment>
<evidence type="ECO:0000256" key="5">
    <source>
        <dbReference type="ARBA" id="ARBA00023002"/>
    </source>
</evidence>
<dbReference type="InterPro" id="IPR006076">
    <property type="entry name" value="FAD-dep_OxRdtase"/>
</dbReference>
<evidence type="ECO:0000313" key="8">
    <source>
        <dbReference type="Proteomes" id="UP000281468"/>
    </source>
</evidence>
<evidence type="ECO:0000313" key="7">
    <source>
        <dbReference type="EMBL" id="RMY97046.1"/>
    </source>
</evidence>
<dbReference type="VEuPathDB" id="FungiDB:BTJ68_08314"/>
<comment type="caution">
    <text evidence="7">The sequence shown here is derived from an EMBL/GenBank/DDBJ whole genome shotgun (WGS) entry which is preliminary data.</text>
</comment>
<reference evidence="7 8" key="1">
    <citation type="journal article" date="2018" name="BMC Genomics">
        <title>Genomic evidence for intraspecific hybridization in a clonal and extremely halotolerant yeast.</title>
        <authorList>
            <person name="Gostincar C."/>
            <person name="Stajich J.E."/>
            <person name="Zupancic J."/>
            <person name="Zalar P."/>
            <person name="Gunde-Cimerman N."/>
        </authorList>
    </citation>
    <scope>NUCLEOTIDE SEQUENCE [LARGE SCALE GENOMIC DNA]</scope>
    <source>
        <strain evidence="7 8">EXF-171</strain>
    </source>
</reference>
<dbReference type="AlphaFoldDB" id="A0A3M7G8H9"/>
<keyword evidence="3" id="KW-0285">Flavoprotein</keyword>
<sequence length="521" mass="58256">MSTGVGSCPVALSSPERDTSFLVHQLHPSLATHVSQLSTSNGTMDLRPDAKIVIVGAGVFGLSTALHLAKRGYTNIHVFDKQPYDKNGYAYLQGADGASADENKILRASYADRLLYQQLAFQAMGEWEEWNRLIASAPPDSLPWNLTPDVKLWNNCGYLRLSNRFEETERLTQENFPSEIRHTQYRVTDSQRRADAENDGIPRSKIDPFGRLERSLPTDGVLDMTAGFVLASKSCSCALHLCRQVGVEFHLGLEHALQTLNKDGKTVTSIKTADGTEHHADLVIVACGGWTPSIIPETERLLETTAGSVLSIQLPKHRHDLWQKYSPENFPVWDWKSSGYVPFQNVGGIYGLPRTPDGVVKMAFRGAKWTNYSRQSDGSGRPLSYPVTDLEKVPAEAVRVLRRFCEENMPDLLELDLEYERLCWYTDSVDNSFLIDFVPETTNLVVASGGSGHGFKFLPVLGERVVDVIEGRDTAYTRLFKWRDVPAGKRNGLEEGSQGWRTLDKQMLAGNKQWRGHESRL</sequence>
<dbReference type="GO" id="GO:0050660">
    <property type="term" value="F:flavin adenine dinucleotide binding"/>
    <property type="evidence" value="ECO:0007669"/>
    <property type="project" value="InterPro"/>
</dbReference>
<gene>
    <name evidence="7" type="ORF">D0862_08256</name>
</gene>
<keyword evidence="4" id="KW-0274">FAD</keyword>
<keyword evidence="5" id="KW-0560">Oxidoreductase</keyword>
<evidence type="ECO:0000256" key="1">
    <source>
        <dbReference type="ARBA" id="ARBA00001974"/>
    </source>
</evidence>
<evidence type="ECO:0000256" key="4">
    <source>
        <dbReference type="ARBA" id="ARBA00022827"/>
    </source>
</evidence>
<accession>A0A3M7G8H9</accession>
<dbReference type="Proteomes" id="UP000281468">
    <property type="component" value="Unassembled WGS sequence"/>
</dbReference>
<dbReference type="SUPFAM" id="SSF51905">
    <property type="entry name" value="FAD/NAD(P)-binding domain"/>
    <property type="match status" value="1"/>
</dbReference>
<comment type="cofactor">
    <cofactor evidence="1">
        <name>FAD</name>
        <dbReference type="ChEBI" id="CHEBI:57692"/>
    </cofactor>
</comment>
<organism evidence="7 8">
    <name type="scientific">Hortaea werneckii</name>
    <name type="common">Black yeast</name>
    <name type="synonym">Cladosporium werneckii</name>
    <dbReference type="NCBI Taxonomy" id="91943"/>
    <lineage>
        <taxon>Eukaryota</taxon>
        <taxon>Fungi</taxon>
        <taxon>Dikarya</taxon>
        <taxon>Ascomycota</taxon>
        <taxon>Pezizomycotina</taxon>
        <taxon>Dothideomycetes</taxon>
        <taxon>Dothideomycetidae</taxon>
        <taxon>Mycosphaerellales</taxon>
        <taxon>Teratosphaeriaceae</taxon>
        <taxon>Hortaea</taxon>
    </lineage>
</organism>
<dbReference type="Gene3D" id="3.30.9.10">
    <property type="entry name" value="D-Amino Acid Oxidase, subunit A, domain 2"/>
    <property type="match status" value="1"/>
</dbReference>
<dbReference type="Pfam" id="PF01266">
    <property type="entry name" value="DAO"/>
    <property type="match status" value="1"/>
</dbReference>
<name>A0A3M7G8H9_HORWE</name>
<protein>
    <recommendedName>
        <fullName evidence="6">FAD dependent oxidoreductase domain-containing protein</fullName>
    </recommendedName>
</protein>
<proteinExistence type="inferred from homology"/>
<dbReference type="PANTHER" id="PTHR10961:SF15">
    <property type="entry name" value="FAD DEPENDENT OXIDOREDUCTASE DOMAIN-CONTAINING PROTEIN"/>
    <property type="match status" value="1"/>
</dbReference>
<dbReference type="InterPro" id="IPR036188">
    <property type="entry name" value="FAD/NAD-bd_sf"/>
</dbReference>
<dbReference type="Gene3D" id="3.50.50.60">
    <property type="entry name" value="FAD/NAD(P)-binding domain"/>
    <property type="match status" value="1"/>
</dbReference>
<dbReference type="PANTHER" id="PTHR10961">
    <property type="entry name" value="PEROXISOMAL SARCOSINE OXIDASE"/>
    <property type="match status" value="1"/>
</dbReference>
<evidence type="ECO:0000259" key="6">
    <source>
        <dbReference type="Pfam" id="PF01266"/>
    </source>
</evidence>
<dbReference type="GO" id="GO:0008115">
    <property type="term" value="F:sarcosine oxidase activity"/>
    <property type="evidence" value="ECO:0007669"/>
    <property type="project" value="TreeGrafter"/>
</dbReference>
<dbReference type="EMBL" id="QWIQ01000275">
    <property type="protein sequence ID" value="RMY97046.1"/>
    <property type="molecule type" value="Genomic_DNA"/>
</dbReference>
<dbReference type="InterPro" id="IPR045170">
    <property type="entry name" value="MTOX"/>
</dbReference>
<feature type="domain" description="FAD dependent oxidoreductase" evidence="6">
    <location>
        <begin position="51"/>
        <end position="467"/>
    </location>
</feature>
<evidence type="ECO:0000256" key="3">
    <source>
        <dbReference type="ARBA" id="ARBA00022630"/>
    </source>
</evidence>